<protein>
    <submittedName>
        <fullName evidence="1">Uncharacterized protein</fullName>
    </submittedName>
</protein>
<dbReference type="AlphaFoldDB" id="A0A5J4YTQ1"/>
<evidence type="ECO:0000313" key="1">
    <source>
        <dbReference type="EMBL" id="KAA8494558.1"/>
    </source>
</evidence>
<dbReference type="EMBL" id="VRMN01000004">
    <property type="protein sequence ID" value="KAA8494558.1"/>
    <property type="molecule type" value="Genomic_DNA"/>
</dbReference>
<reference evidence="2" key="1">
    <citation type="journal article" date="2019" name="Nat. Commun.">
        <title>Expansion of phycobilisome linker gene families in mesophilic red algae.</title>
        <authorList>
            <person name="Lee J."/>
            <person name="Kim D."/>
            <person name="Bhattacharya D."/>
            <person name="Yoon H.S."/>
        </authorList>
    </citation>
    <scope>NUCLEOTIDE SEQUENCE [LARGE SCALE GENOMIC DNA]</scope>
    <source>
        <strain evidence="2">CCMP 1328</strain>
    </source>
</reference>
<accession>A0A5J4YTQ1</accession>
<evidence type="ECO:0000313" key="2">
    <source>
        <dbReference type="Proteomes" id="UP000324585"/>
    </source>
</evidence>
<gene>
    <name evidence="1" type="ORF">FVE85_2799</name>
</gene>
<keyword evidence="2" id="KW-1185">Reference proteome</keyword>
<proteinExistence type="predicted"/>
<dbReference type="Proteomes" id="UP000324585">
    <property type="component" value="Unassembled WGS sequence"/>
</dbReference>
<name>A0A5J4YTQ1_PORPP</name>
<sequence length="218" mass="24554">MSWIPETRVQKDAHAHTRDDVMGLLRSPSALRSMAVKAWDLIIGIRVCGQQFAKDVREMLGWDADAGNRVDVVHAELVLFLSVHCTGWKTIVSGFFQLSGRGNCGKSTYHVHFTTTLKMHQVSLSKELRMLNKANIVELFGALREGCAPSIDATRGLLSLDAARRIQVTCDYTETMRRSVATLCDPMAFTWSYVWNHEGVGQRQEGKENWDIETQENV</sequence>
<organism evidence="1 2">
    <name type="scientific">Porphyridium purpureum</name>
    <name type="common">Red alga</name>
    <name type="synonym">Porphyridium cruentum</name>
    <dbReference type="NCBI Taxonomy" id="35688"/>
    <lineage>
        <taxon>Eukaryota</taxon>
        <taxon>Rhodophyta</taxon>
        <taxon>Bangiophyceae</taxon>
        <taxon>Porphyridiales</taxon>
        <taxon>Porphyridiaceae</taxon>
        <taxon>Porphyridium</taxon>
    </lineage>
</organism>
<comment type="caution">
    <text evidence="1">The sequence shown here is derived from an EMBL/GenBank/DDBJ whole genome shotgun (WGS) entry which is preliminary data.</text>
</comment>